<keyword evidence="4 7" id="KW-0812">Transmembrane</keyword>
<dbReference type="Pfam" id="PF02687">
    <property type="entry name" value="FtsX"/>
    <property type="match status" value="1"/>
</dbReference>
<evidence type="ECO:0000256" key="2">
    <source>
        <dbReference type="ARBA" id="ARBA00005236"/>
    </source>
</evidence>
<reference evidence="11" key="1">
    <citation type="journal article" date="2019" name="Int. J. Syst. Evol. Microbiol.">
        <title>The Global Catalogue of Microorganisms (GCM) 10K type strain sequencing project: providing services to taxonomists for standard genome sequencing and annotation.</title>
        <authorList>
            <consortium name="The Broad Institute Genomics Platform"/>
            <consortium name="The Broad Institute Genome Sequencing Center for Infectious Disease"/>
            <person name="Wu L."/>
            <person name="Ma J."/>
        </authorList>
    </citation>
    <scope>NUCLEOTIDE SEQUENCE [LARGE SCALE GENOMIC DNA]</scope>
    <source>
        <strain evidence="11">CCUG 61485</strain>
    </source>
</reference>
<proteinExistence type="inferred from homology"/>
<name>A0ABW3Y502_9FLAO</name>
<dbReference type="InterPro" id="IPR003838">
    <property type="entry name" value="ABC3_permease_C"/>
</dbReference>
<feature type="domain" description="MacB-like periplasmic core" evidence="9">
    <location>
        <begin position="28"/>
        <end position="208"/>
    </location>
</feature>
<evidence type="ECO:0000256" key="7">
    <source>
        <dbReference type="SAM" id="Phobius"/>
    </source>
</evidence>
<evidence type="ECO:0000256" key="6">
    <source>
        <dbReference type="ARBA" id="ARBA00023136"/>
    </source>
</evidence>
<dbReference type="EMBL" id="JBHTMY010000004">
    <property type="protein sequence ID" value="MFD1316911.1"/>
    <property type="molecule type" value="Genomic_DNA"/>
</dbReference>
<dbReference type="RefSeq" id="WP_377180417.1">
    <property type="nucleotide sequence ID" value="NZ_JBHTMY010000004.1"/>
</dbReference>
<feature type="transmembrane region" description="Helical" evidence="7">
    <location>
        <begin position="377"/>
        <end position="399"/>
    </location>
</feature>
<feature type="domain" description="ABC3 transporter permease C-terminal" evidence="8">
    <location>
        <begin position="279"/>
        <end position="404"/>
    </location>
</feature>
<dbReference type="PANTHER" id="PTHR30489:SF0">
    <property type="entry name" value="LIPOPROTEIN-RELEASING SYSTEM TRANSMEMBRANE PROTEIN LOLE"/>
    <property type="match status" value="1"/>
</dbReference>
<dbReference type="PANTHER" id="PTHR30489">
    <property type="entry name" value="LIPOPROTEIN-RELEASING SYSTEM TRANSMEMBRANE PROTEIN LOLE"/>
    <property type="match status" value="1"/>
</dbReference>
<feature type="transmembrane region" description="Helical" evidence="7">
    <location>
        <begin position="277"/>
        <end position="302"/>
    </location>
</feature>
<feature type="transmembrane region" description="Helical" evidence="7">
    <location>
        <begin position="25"/>
        <end position="50"/>
    </location>
</feature>
<gene>
    <name evidence="10" type="ORF">ACFQ39_14890</name>
</gene>
<evidence type="ECO:0000256" key="4">
    <source>
        <dbReference type="ARBA" id="ARBA00022692"/>
    </source>
</evidence>
<accession>A0ABW3Y502</accession>
<evidence type="ECO:0000313" key="10">
    <source>
        <dbReference type="EMBL" id="MFD1316911.1"/>
    </source>
</evidence>
<comment type="caution">
    <text evidence="10">The sequence shown here is derived from an EMBL/GenBank/DDBJ whole genome shotgun (WGS) entry which is preliminary data.</text>
</comment>
<evidence type="ECO:0000313" key="11">
    <source>
        <dbReference type="Proteomes" id="UP001597201"/>
    </source>
</evidence>
<evidence type="ECO:0000256" key="1">
    <source>
        <dbReference type="ARBA" id="ARBA00004651"/>
    </source>
</evidence>
<evidence type="ECO:0000256" key="5">
    <source>
        <dbReference type="ARBA" id="ARBA00022989"/>
    </source>
</evidence>
<sequence length="411" mass="46086">MNYELFIAKRIIASKGHKSSVSSPIIKIAIVAIAIGIVVMILSIATGIGLQKKIKEKISGFNGDVQVTFYDANNSNITLNPVKKNQDFYPNFEKVPNVKKVQPFATSAGIIRTEENFEGVILKGVDSDHDWTFFKDYLVEGDIPVLSEKLSNDVLISSTTANKLKLKVGDHFYMFFVKDDPNKAPNTRKFFVSGIFNSGFQEIDEGFIVGDIKHIQRINKWKEDEVGGFEILLYDFDDLYNTGNEIYQNIDPNLNATTVAEKFPAIFEWLDLFDTNIVVIIFIMILVAGINMITALLVLILERSPMIGVLKALGESNWSIRKIFLYNAAYLIGVGLFWGNLIGLALIYAQKTFGIIKLNAENYYVTEAPVHIDLTQIFLLNLGTLLLCLTMLLIPSYIVTKISPVKAIKFN</sequence>
<protein>
    <submittedName>
        <fullName evidence="10">ABC transporter permease</fullName>
    </submittedName>
</protein>
<keyword evidence="6 7" id="KW-0472">Membrane</keyword>
<keyword evidence="5 7" id="KW-1133">Transmembrane helix</keyword>
<evidence type="ECO:0000259" key="8">
    <source>
        <dbReference type="Pfam" id="PF02687"/>
    </source>
</evidence>
<dbReference type="InterPro" id="IPR051447">
    <property type="entry name" value="Lipoprotein-release_system"/>
</dbReference>
<comment type="similarity">
    <text evidence="2">Belongs to the ABC-4 integral membrane protein family. LolC/E subfamily.</text>
</comment>
<dbReference type="Pfam" id="PF12704">
    <property type="entry name" value="MacB_PCD"/>
    <property type="match status" value="1"/>
</dbReference>
<evidence type="ECO:0000256" key="3">
    <source>
        <dbReference type="ARBA" id="ARBA00022475"/>
    </source>
</evidence>
<dbReference type="InterPro" id="IPR025857">
    <property type="entry name" value="MacB_PCD"/>
</dbReference>
<keyword evidence="3" id="KW-1003">Cell membrane</keyword>
<keyword evidence="11" id="KW-1185">Reference proteome</keyword>
<dbReference type="Proteomes" id="UP001597201">
    <property type="component" value="Unassembled WGS sequence"/>
</dbReference>
<comment type="subcellular location">
    <subcellularLocation>
        <location evidence="1">Cell membrane</location>
        <topology evidence="1">Multi-pass membrane protein</topology>
    </subcellularLocation>
</comment>
<organism evidence="10 11">
    <name type="scientific">Namhaeicola litoreus</name>
    <dbReference type="NCBI Taxonomy" id="1052145"/>
    <lineage>
        <taxon>Bacteria</taxon>
        <taxon>Pseudomonadati</taxon>
        <taxon>Bacteroidota</taxon>
        <taxon>Flavobacteriia</taxon>
        <taxon>Flavobacteriales</taxon>
        <taxon>Flavobacteriaceae</taxon>
        <taxon>Namhaeicola</taxon>
    </lineage>
</organism>
<feature type="transmembrane region" description="Helical" evidence="7">
    <location>
        <begin position="323"/>
        <end position="349"/>
    </location>
</feature>
<evidence type="ECO:0000259" key="9">
    <source>
        <dbReference type="Pfam" id="PF12704"/>
    </source>
</evidence>